<keyword evidence="2" id="KW-0597">Phosphoprotein</keyword>
<dbReference type="RefSeq" id="XP_028671723.1">
    <property type="nucleotide sequence ID" value="XM_028815890.2"/>
</dbReference>
<dbReference type="FunFam" id="2.60.40.150:FF:000121">
    <property type="entry name" value="Synaptotagmin-like 4, isoform CRA_a"/>
    <property type="match status" value="1"/>
</dbReference>
<dbReference type="PROSITE" id="PS50004">
    <property type="entry name" value="C2"/>
    <property type="match status" value="2"/>
</dbReference>
<dbReference type="CDD" id="cd04020">
    <property type="entry name" value="C2B_SLP_1-2-3-4"/>
    <property type="match status" value="1"/>
</dbReference>
<keyword evidence="6" id="KW-0862">Zinc</keyword>
<evidence type="ECO:0000256" key="11">
    <source>
        <dbReference type="ARBA" id="ARBA00072166"/>
    </source>
</evidence>
<feature type="domain" description="C2" evidence="16">
    <location>
        <begin position="518"/>
        <end position="642"/>
    </location>
</feature>
<feature type="region of interest" description="Disordered" evidence="15">
    <location>
        <begin position="141"/>
        <end position="217"/>
    </location>
</feature>
<dbReference type="Pfam" id="PF00168">
    <property type="entry name" value="C2"/>
    <property type="match status" value="2"/>
</dbReference>
<evidence type="ECO:0000256" key="5">
    <source>
        <dbReference type="ARBA" id="ARBA00022771"/>
    </source>
</evidence>
<evidence type="ECO:0000256" key="4">
    <source>
        <dbReference type="ARBA" id="ARBA00022737"/>
    </source>
</evidence>
<accession>A0A8C4SL44</accession>
<evidence type="ECO:0000256" key="8">
    <source>
        <dbReference type="ARBA" id="ARBA00023329"/>
    </source>
</evidence>
<dbReference type="PANTHER" id="PTHR45716">
    <property type="entry name" value="BITESIZE, ISOFORM I"/>
    <property type="match status" value="1"/>
</dbReference>
<dbReference type="InterPro" id="IPR041282">
    <property type="entry name" value="FYVE_2"/>
</dbReference>
<keyword evidence="8" id="KW-0968">Cytoplasmic vesicle</keyword>
<feature type="domain" description="RabBD" evidence="17">
    <location>
        <begin position="7"/>
        <end position="125"/>
    </location>
</feature>
<organism evidence="18 19">
    <name type="scientific">Erpetoichthys calabaricus</name>
    <name type="common">Rope fish</name>
    <name type="synonym">Calamoichthys calabaricus</name>
    <dbReference type="NCBI Taxonomy" id="27687"/>
    <lineage>
        <taxon>Eukaryota</taxon>
        <taxon>Metazoa</taxon>
        <taxon>Chordata</taxon>
        <taxon>Craniata</taxon>
        <taxon>Vertebrata</taxon>
        <taxon>Euteleostomi</taxon>
        <taxon>Actinopterygii</taxon>
        <taxon>Polypteriformes</taxon>
        <taxon>Polypteridae</taxon>
        <taxon>Erpetoichthys</taxon>
    </lineage>
</organism>
<dbReference type="Proteomes" id="UP000694620">
    <property type="component" value="Chromosome 12"/>
</dbReference>
<feature type="coiled-coil region" evidence="14">
    <location>
        <begin position="25"/>
        <end position="52"/>
    </location>
</feature>
<dbReference type="InterPro" id="IPR000008">
    <property type="entry name" value="C2_dom"/>
</dbReference>
<keyword evidence="19" id="KW-1185">Reference proteome</keyword>
<dbReference type="RefSeq" id="XP_051791029.1">
    <property type="nucleotide sequence ID" value="XM_051935069.1"/>
</dbReference>
<evidence type="ECO:0000313" key="19">
    <source>
        <dbReference type="Proteomes" id="UP000694620"/>
    </source>
</evidence>
<keyword evidence="3" id="KW-0479">Metal-binding</keyword>
<dbReference type="RefSeq" id="XP_028671722.1">
    <property type="nucleotide sequence ID" value="XM_028815889.2"/>
</dbReference>
<evidence type="ECO:0000259" key="17">
    <source>
        <dbReference type="PROSITE" id="PS50916"/>
    </source>
</evidence>
<comment type="subunit">
    <text evidence="10">Part of a ternary complex containing STX1A and RAB27A. Can bind both dominant negative and dominant active mutants of RAB27A. Binds STXBP1, RAB3A, RAB8A and RAB27B. Interacts with MYO5A.</text>
</comment>
<sequence length="677" mass="76421">MSQGHELINLAFLTDQEHDLILGVLRRDEELRKKEEMRIRKLKMELQDIRKKGAKRGSRNYSQKACARCQNALGPFSFGAGQCPVCSHQVCQNCRVTTPKGSWKCTVCMKELDLKKATGDWFFDQQINRFTNASGFDLVRKSLKRKPQPNKRETTTEVQQQQQAQNKQSASSSPRAKHRALKTKNVLFENSEGAEQQKSDTESAESHQSTPVFKRRGSLGDAAVPQSIPVNLNPEAFTMSTTTSKSHQAVKSEDSPSKKRSEEPADDTLFTKNPKTIALSDYARPKSVIDLRSEVPQIEENTMGDRSKSMPGLDRDLDEEEEDIDSLVEIHRKSAVRSNSIHSRASSGTLGSMMSIYSEAGDYGNVEVTGEIVFSMSYDTNAQTLCIFIKECHNLAYADEVKKRCNPYVKAYLLPEKSRQSKKKTVVRSKTVNPVYHDKIVYNISQSQLIMRTLQLSVWHYDRFGRNVFLGEVELSLDTWNFKDTAEECLPLHSKASSQSSAYSHYKGELVISLKYVPQSKLQPQKSKSKKDEGGELHVLIKEARGLTAVKAGETSDSFVKGYLLPDRSKKTKKKSPVIKKTLNPYYDHTFVYTGVSFDELKDLCLELTVWDREAMSSNHFLGGIRLGLGTGMNKGQHVTWMDSKGEEVSLWKKMMQFPDSWAEGTLLLRSTMGLVK</sequence>
<dbReference type="GeneTree" id="ENSGT00940000159060"/>
<evidence type="ECO:0000256" key="9">
    <source>
        <dbReference type="ARBA" id="ARBA00053613"/>
    </source>
</evidence>
<feature type="compositionally biased region" description="Basic and acidic residues" evidence="15">
    <location>
        <begin position="195"/>
        <end position="205"/>
    </location>
</feature>
<protein>
    <recommendedName>
        <fullName evidence="11">Synaptotagmin-like protein 4</fullName>
    </recommendedName>
    <alternativeName>
        <fullName evidence="12">Exophilin-2</fullName>
    </alternativeName>
    <alternativeName>
        <fullName evidence="13">Granuphilin</fullName>
    </alternativeName>
</protein>
<reference evidence="18" key="3">
    <citation type="submission" date="2025-09" db="UniProtKB">
        <authorList>
            <consortium name="Ensembl"/>
        </authorList>
    </citation>
    <scope>IDENTIFICATION</scope>
</reference>
<dbReference type="InterPro" id="IPR010911">
    <property type="entry name" value="Rab_BD"/>
</dbReference>
<gene>
    <name evidence="18" type="primary">SYTL4</name>
    <name evidence="18" type="synonym">sytl4</name>
</gene>
<name>A0A8C4SL44_ERPCA</name>
<dbReference type="PROSITE" id="PS50916">
    <property type="entry name" value="RABBD"/>
    <property type="match status" value="1"/>
</dbReference>
<feature type="region of interest" description="Disordered" evidence="15">
    <location>
        <begin position="240"/>
        <end position="269"/>
    </location>
</feature>
<evidence type="ECO:0000256" key="1">
    <source>
        <dbReference type="ARBA" id="ARBA00004268"/>
    </source>
</evidence>
<evidence type="ECO:0000256" key="6">
    <source>
        <dbReference type="ARBA" id="ARBA00022833"/>
    </source>
</evidence>
<evidence type="ECO:0000256" key="14">
    <source>
        <dbReference type="SAM" id="Coils"/>
    </source>
</evidence>
<evidence type="ECO:0000259" key="16">
    <source>
        <dbReference type="PROSITE" id="PS50004"/>
    </source>
</evidence>
<evidence type="ECO:0000256" key="15">
    <source>
        <dbReference type="SAM" id="MobiDB-lite"/>
    </source>
</evidence>
<dbReference type="GeneID" id="114662430"/>
<dbReference type="InterPro" id="IPR044134">
    <property type="entry name" value="FYVE_Slp4"/>
</dbReference>
<dbReference type="FunFam" id="3.30.40.10:FF:000018">
    <property type="entry name" value="Synaptotagmin-like 5, isoform CRA_a"/>
    <property type="match status" value="1"/>
</dbReference>
<dbReference type="InterPro" id="IPR011011">
    <property type="entry name" value="Znf_FYVE_PHD"/>
</dbReference>
<evidence type="ECO:0000256" key="12">
    <source>
        <dbReference type="ARBA" id="ARBA00075520"/>
    </source>
</evidence>
<dbReference type="InterPro" id="IPR035892">
    <property type="entry name" value="C2_domain_sf"/>
</dbReference>
<dbReference type="SMART" id="SM00239">
    <property type="entry name" value="C2"/>
    <property type="match status" value="2"/>
</dbReference>
<evidence type="ECO:0000256" key="13">
    <source>
        <dbReference type="ARBA" id="ARBA00082389"/>
    </source>
</evidence>
<dbReference type="GO" id="GO:0008270">
    <property type="term" value="F:zinc ion binding"/>
    <property type="evidence" value="ECO:0007669"/>
    <property type="project" value="UniProtKB-KW"/>
</dbReference>
<dbReference type="Gene3D" id="3.30.40.10">
    <property type="entry name" value="Zinc/RING finger domain, C3HC4 (zinc finger)"/>
    <property type="match status" value="1"/>
</dbReference>
<dbReference type="PANTHER" id="PTHR45716:SF4">
    <property type="entry name" value="SYNAPTOTAGMIN-LIKE PROTEIN 4"/>
    <property type="match status" value="1"/>
</dbReference>
<evidence type="ECO:0000256" key="10">
    <source>
        <dbReference type="ARBA" id="ARBA00063761"/>
    </source>
</evidence>
<dbReference type="InterPro" id="IPR043567">
    <property type="entry name" value="SYTL1-5_C2B"/>
</dbReference>
<dbReference type="CTD" id="94121"/>
<keyword evidence="7" id="KW-0472">Membrane</keyword>
<dbReference type="Pfam" id="PF02318">
    <property type="entry name" value="FYVE_2"/>
    <property type="match status" value="1"/>
</dbReference>
<evidence type="ECO:0000256" key="7">
    <source>
        <dbReference type="ARBA" id="ARBA00023136"/>
    </source>
</evidence>
<keyword evidence="5" id="KW-0863">Zinc-finger</keyword>
<dbReference type="FunFam" id="2.60.40.150:FF:000006">
    <property type="entry name" value="Synaptotagmin-like 5, isoform CRA_a"/>
    <property type="match status" value="1"/>
</dbReference>
<dbReference type="GO" id="GO:0030658">
    <property type="term" value="C:transport vesicle membrane"/>
    <property type="evidence" value="ECO:0007669"/>
    <property type="project" value="UniProtKB-SubCell"/>
</dbReference>
<dbReference type="GO" id="GO:0070382">
    <property type="term" value="C:exocytic vesicle"/>
    <property type="evidence" value="ECO:0007669"/>
    <property type="project" value="TreeGrafter"/>
</dbReference>
<dbReference type="GO" id="GO:0042043">
    <property type="term" value="F:neurexin family protein binding"/>
    <property type="evidence" value="ECO:0007669"/>
    <property type="project" value="TreeGrafter"/>
</dbReference>
<dbReference type="OrthoDB" id="195679at2759"/>
<dbReference type="Gene3D" id="2.60.40.150">
    <property type="entry name" value="C2 domain"/>
    <property type="match status" value="2"/>
</dbReference>
<comment type="function">
    <text evidence="9">Modulates exocytosis of dense-core granules and secretion of hormones in the pancreas and the pituitary. Interacts with vesicles containing negatively charged phospholipids in a Ca(2+)-independent manner.</text>
</comment>
<reference evidence="18" key="2">
    <citation type="submission" date="2025-08" db="UniProtKB">
        <authorList>
            <consortium name="Ensembl"/>
        </authorList>
    </citation>
    <scope>IDENTIFICATION</scope>
</reference>
<keyword evidence="4" id="KW-0677">Repeat</keyword>
<dbReference type="SUPFAM" id="SSF49562">
    <property type="entry name" value="C2 domain (Calcium/lipid-binding domain, CaLB)"/>
    <property type="match status" value="2"/>
</dbReference>
<dbReference type="InterPro" id="IPR013083">
    <property type="entry name" value="Znf_RING/FYVE/PHD"/>
</dbReference>
<dbReference type="CDD" id="cd15764">
    <property type="entry name" value="FYVE_Slp4"/>
    <property type="match status" value="1"/>
</dbReference>
<feature type="domain" description="C2" evidence="16">
    <location>
        <begin position="368"/>
        <end position="490"/>
    </location>
</feature>
<evidence type="ECO:0000256" key="3">
    <source>
        <dbReference type="ARBA" id="ARBA00022723"/>
    </source>
</evidence>
<dbReference type="AlphaFoldDB" id="A0A8C4SL44"/>
<dbReference type="GO" id="GO:0031267">
    <property type="term" value="F:small GTPase binding"/>
    <property type="evidence" value="ECO:0007669"/>
    <property type="project" value="InterPro"/>
</dbReference>
<dbReference type="GO" id="GO:0005886">
    <property type="term" value="C:plasma membrane"/>
    <property type="evidence" value="ECO:0007669"/>
    <property type="project" value="TreeGrafter"/>
</dbReference>
<feature type="compositionally biased region" description="Low complexity" evidence="15">
    <location>
        <begin position="159"/>
        <end position="173"/>
    </location>
</feature>
<comment type="subcellular location">
    <subcellularLocation>
        <location evidence="1">Cytoplasmic vesicle</location>
        <location evidence="1">Secretory vesicle membrane</location>
        <topology evidence="1">Peripheral membrane protein</topology>
    </subcellularLocation>
</comment>
<evidence type="ECO:0000256" key="2">
    <source>
        <dbReference type="ARBA" id="ARBA00022553"/>
    </source>
</evidence>
<feature type="compositionally biased region" description="Polar residues" evidence="15">
    <location>
        <begin position="240"/>
        <end position="249"/>
    </location>
</feature>
<proteinExistence type="predicted"/>
<dbReference type="GO" id="GO:0006887">
    <property type="term" value="P:exocytosis"/>
    <property type="evidence" value="ECO:0007669"/>
    <property type="project" value="TreeGrafter"/>
</dbReference>
<evidence type="ECO:0000313" key="18">
    <source>
        <dbReference type="Ensembl" id="ENSECRP00000018771.1"/>
    </source>
</evidence>
<keyword evidence="14" id="KW-0175">Coiled coil</keyword>
<dbReference type="SUPFAM" id="SSF57903">
    <property type="entry name" value="FYVE/PHD zinc finger"/>
    <property type="match status" value="1"/>
</dbReference>
<dbReference type="GO" id="GO:0006886">
    <property type="term" value="P:intracellular protein transport"/>
    <property type="evidence" value="ECO:0007669"/>
    <property type="project" value="InterPro"/>
</dbReference>
<dbReference type="Ensembl" id="ENSECRT00000019151.1">
    <property type="protein sequence ID" value="ENSECRP00000018771.1"/>
    <property type="gene ID" value="ENSECRG00000012542.1"/>
</dbReference>
<reference evidence="18" key="1">
    <citation type="submission" date="2021-06" db="EMBL/GenBank/DDBJ databases">
        <authorList>
            <consortium name="Wellcome Sanger Institute Data Sharing"/>
        </authorList>
    </citation>
    <scope>NUCLEOTIDE SEQUENCE [LARGE SCALE GENOMIC DNA]</scope>
</reference>
<feature type="compositionally biased region" description="Basic and acidic residues" evidence="15">
    <location>
        <begin position="250"/>
        <end position="263"/>
    </location>
</feature>